<dbReference type="Pfam" id="PF11377">
    <property type="entry name" value="DUF3180"/>
    <property type="match status" value="1"/>
</dbReference>
<dbReference type="EMBL" id="ADCX01000003">
    <property type="protein sequence ID" value="EFG26886.2"/>
    <property type="molecule type" value="Genomic_DNA"/>
</dbReference>
<evidence type="ECO:0000256" key="1">
    <source>
        <dbReference type="SAM" id="MobiDB-lite"/>
    </source>
</evidence>
<dbReference type="InterPro" id="IPR021517">
    <property type="entry name" value="DUF3180"/>
</dbReference>
<proteinExistence type="predicted"/>
<keyword evidence="2" id="KW-1133">Transmembrane helix</keyword>
<organism evidence="3 4">
    <name type="scientific">Scardovia inopinata F0304</name>
    <dbReference type="NCBI Taxonomy" id="641146"/>
    <lineage>
        <taxon>Bacteria</taxon>
        <taxon>Bacillati</taxon>
        <taxon>Actinomycetota</taxon>
        <taxon>Actinomycetes</taxon>
        <taxon>Bifidobacteriales</taxon>
        <taxon>Bifidobacteriaceae</taxon>
        <taxon>Scardovia</taxon>
    </lineage>
</organism>
<evidence type="ECO:0000256" key="2">
    <source>
        <dbReference type="SAM" id="Phobius"/>
    </source>
</evidence>
<dbReference type="PROSITE" id="PS51257">
    <property type="entry name" value="PROKAR_LIPOPROTEIN"/>
    <property type="match status" value="1"/>
</dbReference>
<sequence length="175" mass="19666">MKARFTPWWYFAIACLLGLLLGGFLEFLSDQSSLYLLGVPWFISALLLALGLIVLWFAWQVRRYTHGDREEINPQQAINTLIMSKALSLSCSALGGWYGGQLIMSLSHLNISYYKTAVIQCSIATAVCLLDVVIGIIAERWCRRPPSPGPEHPQVKKDEARRRQASQAQSPKKSR</sequence>
<feature type="transmembrane region" description="Helical" evidence="2">
    <location>
        <begin position="78"/>
        <end position="97"/>
    </location>
</feature>
<reference evidence="3 4" key="1">
    <citation type="submission" date="2012-01" db="EMBL/GenBank/DDBJ databases">
        <title>The Genome Sequence of Scardovia inopinata F0304.</title>
        <authorList>
            <consortium name="The Broad Institute Genome Sequencing Platform"/>
            <person name="Earl A."/>
            <person name="Ward D."/>
            <person name="Feldgarden M."/>
            <person name="Gevers D."/>
            <person name="Izard J."/>
            <person name="Baranova O.V."/>
            <person name="Blanton J.M."/>
            <person name="Tanner A.C."/>
            <person name="Dewhirst F.E."/>
            <person name="Young S.K."/>
            <person name="Zeng Q."/>
            <person name="Gargeya S."/>
            <person name="Fitzgerald M."/>
            <person name="Haas B."/>
            <person name="Abouelleil A."/>
            <person name="Alvarado L."/>
            <person name="Arachchi H.M."/>
            <person name="Berlin A."/>
            <person name="Chapman S.B."/>
            <person name="Gearin G."/>
            <person name="Goldberg J."/>
            <person name="Griggs A."/>
            <person name="Gujja S."/>
            <person name="Hansen M."/>
            <person name="Heiman D."/>
            <person name="Howarth C."/>
            <person name="Larimer J."/>
            <person name="Lui A."/>
            <person name="MacDonald P.J."/>
            <person name="McCowen C."/>
            <person name="Montmayeur A."/>
            <person name="Murphy C."/>
            <person name="Neiman D."/>
            <person name="Pearson M."/>
            <person name="Priest M."/>
            <person name="Roberts A."/>
            <person name="Saif S."/>
            <person name="Shea T."/>
            <person name="Sisk P."/>
            <person name="Stolte C."/>
            <person name="Sykes S."/>
            <person name="Wortman J."/>
            <person name="Nusbaum C."/>
            <person name="Birren B."/>
        </authorList>
    </citation>
    <scope>NUCLEOTIDE SEQUENCE [LARGE SCALE GENOMIC DNA]</scope>
    <source>
        <strain evidence="3 4">F0304</strain>
    </source>
</reference>
<feature type="transmembrane region" description="Helical" evidence="2">
    <location>
        <begin position="34"/>
        <end position="57"/>
    </location>
</feature>
<dbReference type="Proteomes" id="UP000005777">
    <property type="component" value="Unassembled WGS sequence"/>
</dbReference>
<feature type="region of interest" description="Disordered" evidence="1">
    <location>
        <begin position="144"/>
        <end position="175"/>
    </location>
</feature>
<dbReference type="HOGENOM" id="CLU_123281_0_2_11"/>
<protein>
    <recommendedName>
        <fullName evidence="5">DUF3180 domain-containing protein</fullName>
    </recommendedName>
</protein>
<gene>
    <name evidence="3" type="ORF">HMPREF9020_00515</name>
</gene>
<evidence type="ECO:0000313" key="4">
    <source>
        <dbReference type="Proteomes" id="UP000005777"/>
    </source>
</evidence>
<feature type="compositionally biased region" description="Polar residues" evidence="1">
    <location>
        <begin position="165"/>
        <end position="175"/>
    </location>
</feature>
<comment type="caution">
    <text evidence="3">The sequence shown here is derived from an EMBL/GenBank/DDBJ whole genome shotgun (WGS) entry which is preliminary data.</text>
</comment>
<dbReference type="AlphaFoldDB" id="W5IJ28"/>
<feature type="transmembrane region" description="Helical" evidence="2">
    <location>
        <begin position="7"/>
        <end position="28"/>
    </location>
</feature>
<keyword evidence="2" id="KW-0472">Membrane</keyword>
<dbReference type="RefSeq" id="WP_040590506.1">
    <property type="nucleotide sequence ID" value="NZ_GG770225.1"/>
</dbReference>
<evidence type="ECO:0000313" key="3">
    <source>
        <dbReference type="EMBL" id="EFG26886.2"/>
    </source>
</evidence>
<keyword evidence="2" id="KW-0812">Transmembrane</keyword>
<feature type="compositionally biased region" description="Basic and acidic residues" evidence="1">
    <location>
        <begin position="153"/>
        <end position="162"/>
    </location>
</feature>
<keyword evidence="4" id="KW-1185">Reference proteome</keyword>
<accession>W5IJ28</accession>
<dbReference type="eggNOG" id="ENOG5033CMQ">
    <property type="taxonomic scope" value="Bacteria"/>
</dbReference>
<feature type="transmembrane region" description="Helical" evidence="2">
    <location>
        <begin position="117"/>
        <end position="138"/>
    </location>
</feature>
<evidence type="ECO:0008006" key="5">
    <source>
        <dbReference type="Google" id="ProtNLM"/>
    </source>
</evidence>
<name>W5IJ28_SCAIO</name>